<gene>
    <name evidence="3" type="ORF">NCTC10588_04058</name>
</gene>
<proteinExistence type="predicted"/>
<dbReference type="AlphaFoldDB" id="A0A7Z7LZT4"/>
<dbReference type="EMBL" id="UFYD01000002">
    <property type="protein sequence ID" value="STF08842.1"/>
    <property type="molecule type" value="Genomic_DNA"/>
</dbReference>
<reference evidence="3 4" key="1">
    <citation type="submission" date="2018-06" db="EMBL/GenBank/DDBJ databases">
        <authorList>
            <consortium name="Pathogen Informatics"/>
            <person name="Doyle S."/>
        </authorList>
    </citation>
    <scope>NUCLEOTIDE SEQUENCE [LARGE SCALE GENOMIC DNA]</scope>
    <source>
        <strain evidence="3 4">NCTC10588</strain>
    </source>
</reference>
<dbReference type="Proteomes" id="UP000254876">
    <property type="component" value="Unassembled WGS sequence"/>
</dbReference>
<evidence type="ECO:0000313" key="3">
    <source>
        <dbReference type="EMBL" id="STF08842.1"/>
    </source>
</evidence>
<comment type="caution">
    <text evidence="3">The sequence shown here is derived from an EMBL/GenBank/DDBJ whole genome shotgun (WGS) entry which is preliminary data.</text>
</comment>
<feature type="domain" description="DUF7149" evidence="1">
    <location>
        <begin position="16"/>
        <end position="99"/>
    </location>
</feature>
<protein>
    <submittedName>
        <fullName evidence="3">Uncharacterized protein</fullName>
    </submittedName>
</protein>
<dbReference type="Pfam" id="PF23653">
    <property type="entry name" value="DUF7149"/>
    <property type="match status" value="1"/>
</dbReference>
<dbReference type="InterPro" id="IPR056716">
    <property type="entry name" value="DUF7814"/>
</dbReference>
<sequence>MDLNGSSLMQVISIIYFIKTVELIKEYKTFRDGRKDTTKNELFYNEIAKKYIDKVEDALPFVHLDFRDKEVSKFKEKELVNIYKLFSDVHLLGKSFGNDSNQLNKAFYNELLHIIGLEEVKESGKKVIQRKKSKDSDYGPLLENTIFTLEDKDYLPKIKNIPNNEEKSFTVGLELA</sequence>
<accession>A0A7Z7LZT4</accession>
<evidence type="ECO:0000259" key="2">
    <source>
        <dbReference type="Pfam" id="PF25120"/>
    </source>
</evidence>
<dbReference type="RefSeq" id="WP_147282674.1">
    <property type="nucleotide sequence ID" value="NZ_UFYD01000002.1"/>
</dbReference>
<evidence type="ECO:0000259" key="1">
    <source>
        <dbReference type="Pfam" id="PF23653"/>
    </source>
</evidence>
<feature type="domain" description="DUF7814" evidence="2">
    <location>
        <begin position="100"/>
        <end position="175"/>
    </location>
</feature>
<evidence type="ECO:0000313" key="4">
    <source>
        <dbReference type="Proteomes" id="UP000254876"/>
    </source>
</evidence>
<name>A0A7Z7LZT4_9FLAO</name>
<organism evidence="3 4">
    <name type="scientific">Elizabethkingia anophelis</name>
    <dbReference type="NCBI Taxonomy" id="1117645"/>
    <lineage>
        <taxon>Bacteria</taxon>
        <taxon>Pseudomonadati</taxon>
        <taxon>Bacteroidota</taxon>
        <taxon>Flavobacteriia</taxon>
        <taxon>Flavobacteriales</taxon>
        <taxon>Weeksellaceae</taxon>
        <taxon>Elizabethkingia</taxon>
    </lineage>
</organism>
<dbReference type="Pfam" id="PF25120">
    <property type="entry name" value="DUF7814"/>
    <property type="match status" value="1"/>
</dbReference>
<dbReference type="InterPro" id="IPR055573">
    <property type="entry name" value="DUF7149"/>
</dbReference>